<dbReference type="EMBL" id="CAWUPB010001178">
    <property type="protein sequence ID" value="CAK7349841.1"/>
    <property type="molecule type" value="Genomic_DNA"/>
</dbReference>
<dbReference type="InterPro" id="IPR013083">
    <property type="entry name" value="Znf_RING/FYVE/PHD"/>
</dbReference>
<organism evidence="6 7">
    <name type="scientific">Dovyalis caffra</name>
    <dbReference type="NCBI Taxonomy" id="77055"/>
    <lineage>
        <taxon>Eukaryota</taxon>
        <taxon>Viridiplantae</taxon>
        <taxon>Streptophyta</taxon>
        <taxon>Embryophyta</taxon>
        <taxon>Tracheophyta</taxon>
        <taxon>Spermatophyta</taxon>
        <taxon>Magnoliopsida</taxon>
        <taxon>eudicotyledons</taxon>
        <taxon>Gunneridae</taxon>
        <taxon>Pentapetalae</taxon>
        <taxon>rosids</taxon>
        <taxon>fabids</taxon>
        <taxon>Malpighiales</taxon>
        <taxon>Salicaceae</taxon>
        <taxon>Flacourtieae</taxon>
        <taxon>Dovyalis</taxon>
    </lineage>
</organism>
<name>A0AAV1SEG6_9ROSI</name>
<protein>
    <recommendedName>
        <fullName evidence="5">RING-type domain-containing protein</fullName>
    </recommendedName>
</protein>
<comment type="caution">
    <text evidence="6">The sequence shown here is derived from an EMBL/GenBank/DDBJ whole genome shotgun (WGS) entry which is preliminary data.</text>
</comment>
<dbReference type="Pfam" id="PF13639">
    <property type="entry name" value="zf-RING_2"/>
    <property type="match status" value="1"/>
</dbReference>
<accession>A0AAV1SEG6</accession>
<keyword evidence="3" id="KW-0862">Zinc</keyword>
<proteinExistence type="predicted"/>
<dbReference type="PANTHER" id="PTHR45931:SF16">
    <property type="entry name" value="RING_U-BOX SUPERFAMILY PROTEIN"/>
    <property type="match status" value="1"/>
</dbReference>
<feature type="domain" description="RING-type" evidence="5">
    <location>
        <begin position="185"/>
        <end position="226"/>
    </location>
</feature>
<dbReference type="GO" id="GO:0006511">
    <property type="term" value="P:ubiquitin-dependent protein catabolic process"/>
    <property type="evidence" value="ECO:0007669"/>
    <property type="project" value="TreeGrafter"/>
</dbReference>
<gene>
    <name evidence="6" type="ORF">DCAF_LOCUS22563</name>
</gene>
<dbReference type="PANTHER" id="PTHR45931">
    <property type="entry name" value="SI:CH211-59O9.10"/>
    <property type="match status" value="1"/>
</dbReference>
<dbReference type="GO" id="GO:0005634">
    <property type="term" value="C:nucleus"/>
    <property type="evidence" value="ECO:0007669"/>
    <property type="project" value="TreeGrafter"/>
</dbReference>
<dbReference type="AlphaFoldDB" id="A0AAV1SEG6"/>
<dbReference type="InterPro" id="IPR051834">
    <property type="entry name" value="RING_finger_E3_ligase"/>
</dbReference>
<dbReference type="Proteomes" id="UP001314170">
    <property type="component" value="Unassembled WGS sequence"/>
</dbReference>
<dbReference type="Gene3D" id="3.30.40.10">
    <property type="entry name" value="Zinc/RING finger domain, C3HC4 (zinc finger)"/>
    <property type="match status" value="1"/>
</dbReference>
<evidence type="ECO:0000259" key="5">
    <source>
        <dbReference type="PROSITE" id="PS50089"/>
    </source>
</evidence>
<dbReference type="GO" id="GO:0008270">
    <property type="term" value="F:zinc ion binding"/>
    <property type="evidence" value="ECO:0007669"/>
    <property type="project" value="UniProtKB-KW"/>
</dbReference>
<keyword evidence="7" id="KW-1185">Reference proteome</keyword>
<evidence type="ECO:0000256" key="4">
    <source>
        <dbReference type="PROSITE-ProRule" id="PRU00175"/>
    </source>
</evidence>
<keyword evidence="2 4" id="KW-0863">Zinc-finger</keyword>
<dbReference type="SMART" id="SM00184">
    <property type="entry name" value="RING"/>
    <property type="match status" value="1"/>
</dbReference>
<dbReference type="InterPro" id="IPR001841">
    <property type="entry name" value="Znf_RING"/>
</dbReference>
<evidence type="ECO:0000313" key="6">
    <source>
        <dbReference type="EMBL" id="CAK7349841.1"/>
    </source>
</evidence>
<sequence>MELPSDDEILTTLSTHVAYPNSDLDPMYVVNVTLQRQCEVWVRATGGEGEEILFDSYPTAPESSCLFRIPIEVVAVPASCIHYLAHMISGFNLDASLCNYLASKIASQAYGLIGRFRGFYVTANVRLVHKEVHEVTPEEIRTMFDREGVAVPRGASETALKKLEKERFYLKQNQGHGDSSSGDSCVVCLDDFSASVELTKLPCSHVFHEKCIFRWLQDSKSCPLCRTDVE</sequence>
<evidence type="ECO:0000313" key="7">
    <source>
        <dbReference type="Proteomes" id="UP001314170"/>
    </source>
</evidence>
<dbReference type="CDD" id="cd16454">
    <property type="entry name" value="RING-H2_PA-TM-RING"/>
    <property type="match status" value="1"/>
</dbReference>
<evidence type="ECO:0000256" key="3">
    <source>
        <dbReference type="ARBA" id="ARBA00022833"/>
    </source>
</evidence>
<dbReference type="GO" id="GO:0061630">
    <property type="term" value="F:ubiquitin protein ligase activity"/>
    <property type="evidence" value="ECO:0007669"/>
    <property type="project" value="TreeGrafter"/>
</dbReference>
<evidence type="ECO:0000256" key="2">
    <source>
        <dbReference type="ARBA" id="ARBA00022771"/>
    </source>
</evidence>
<dbReference type="SUPFAM" id="SSF57850">
    <property type="entry name" value="RING/U-box"/>
    <property type="match status" value="1"/>
</dbReference>
<dbReference type="PROSITE" id="PS50089">
    <property type="entry name" value="ZF_RING_2"/>
    <property type="match status" value="1"/>
</dbReference>
<reference evidence="6 7" key="1">
    <citation type="submission" date="2024-01" db="EMBL/GenBank/DDBJ databases">
        <authorList>
            <person name="Waweru B."/>
        </authorList>
    </citation>
    <scope>NUCLEOTIDE SEQUENCE [LARGE SCALE GENOMIC DNA]</scope>
</reference>
<evidence type="ECO:0000256" key="1">
    <source>
        <dbReference type="ARBA" id="ARBA00022723"/>
    </source>
</evidence>
<keyword evidence="1" id="KW-0479">Metal-binding</keyword>